<evidence type="ECO:0000256" key="1">
    <source>
        <dbReference type="SAM" id="MobiDB-lite"/>
    </source>
</evidence>
<dbReference type="EMBL" id="ML769660">
    <property type="protein sequence ID" value="KAE9390365.1"/>
    <property type="molecule type" value="Genomic_DNA"/>
</dbReference>
<protein>
    <submittedName>
        <fullName evidence="2">Uncharacterized protein</fullName>
    </submittedName>
</protein>
<evidence type="ECO:0000313" key="2">
    <source>
        <dbReference type="EMBL" id="KAE9390365.1"/>
    </source>
</evidence>
<keyword evidence="3" id="KW-1185">Reference proteome</keyword>
<organism evidence="2 3">
    <name type="scientific">Gymnopus androsaceus JB14</name>
    <dbReference type="NCBI Taxonomy" id="1447944"/>
    <lineage>
        <taxon>Eukaryota</taxon>
        <taxon>Fungi</taxon>
        <taxon>Dikarya</taxon>
        <taxon>Basidiomycota</taxon>
        <taxon>Agaricomycotina</taxon>
        <taxon>Agaricomycetes</taxon>
        <taxon>Agaricomycetidae</taxon>
        <taxon>Agaricales</taxon>
        <taxon>Marasmiineae</taxon>
        <taxon>Omphalotaceae</taxon>
        <taxon>Gymnopus</taxon>
    </lineage>
</organism>
<proteinExistence type="predicted"/>
<sequence>MPVSHIYSSPEERGIKPVCGYRWSLDYNSDGREQVGNRFLDKQVLIMYAFDSCILLGFQSPTNATSYTSLLPTVTTHLLDNPPQYALYQDLPRRWLRAKYRGWFTGRRLAERKSVRQSHFPAHPLSPTRDSSAHMHRPKKNKTAKSCFKRSRLQDLESNSVSEQCSDVADDNKAQRPNALR</sequence>
<evidence type="ECO:0000313" key="3">
    <source>
        <dbReference type="Proteomes" id="UP000799118"/>
    </source>
</evidence>
<dbReference type="Proteomes" id="UP000799118">
    <property type="component" value="Unassembled WGS sequence"/>
</dbReference>
<gene>
    <name evidence="2" type="ORF">BT96DRAFT_1002327</name>
</gene>
<feature type="region of interest" description="Disordered" evidence="1">
    <location>
        <begin position="114"/>
        <end position="181"/>
    </location>
</feature>
<feature type="compositionally biased region" description="Polar residues" evidence="1">
    <location>
        <begin position="156"/>
        <end position="165"/>
    </location>
</feature>
<dbReference type="AlphaFoldDB" id="A0A6A4GZ52"/>
<feature type="compositionally biased region" description="Basic residues" evidence="1">
    <location>
        <begin position="134"/>
        <end position="151"/>
    </location>
</feature>
<reference evidence="2" key="1">
    <citation type="journal article" date="2019" name="Environ. Microbiol.">
        <title>Fungal ecological strategies reflected in gene transcription - a case study of two litter decomposers.</title>
        <authorList>
            <person name="Barbi F."/>
            <person name="Kohler A."/>
            <person name="Barry K."/>
            <person name="Baskaran P."/>
            <person name="Daum C."/>
            <person name="Fauchery L."/>
            <person name="Ihrmark K."/>
            <person name="Kuo A."/>
            <person name="LaButti K."/>
            <person name="Lipzen A."/>
            <person name="Morin E."/>
            <person name="Grigoriev I.V."/>
            <person name="Henrissat B."/>
            <person name="Lindahl B."/>
            <person name="Martin F."/>
        </authorList>
    </citation>
    <scope>NUCLEOTIDE SEQUENCE</scope>
    <source>
        <strain evidence="2">JB14</strain>
    </source>
</reference>
<name>A0A6A4GZ52_9AGAR</name>
<accession>A0A6A4GZ52</accession>